<dbReference type="InterPro" id="IPR039366">
    <property type="entry name" value="Pilotin"/>
</dbReference>
<accession>A0ABV4K6F4</accession>
<dbReference type="PROSITE" id="PS51257">
    <property type="entry name" value="PROKAR_LIPOPROTEIN"/>
    <property type="match status" value="1"/>
</dbReference>
<protein>
    <submittedName>
        <fullName evidence="2">YbaY family lipoprotein</fullName>
    </submittedName>
</protein>
<organism evidence="2 3">
    <name type="scientific">Pseudodesulfovibrio karagichevae</name>
    <dbReference type="NCBI Taxonomy" id="3239305"/>
    <lineage>
        <taxon>Bacteria</taxon>
        <taxon>Pseudomonadati</taxon>
        <taxon>Thermodesulfobacteriota</taxon>
        <taxon>Desulfovibrionia</taxon>
        <taxon>Desulfovibrionales</taxon>
        <taxon>Desulfovibrionaceae</taxon>
    </lineage>
</organism>
<sequence length="151" mass="16157">MHRTPVLTAPALLAVALILAALGGCTAASTEKSAASVSPSDGKAALKVTVFYRERMLLPPGCVLFVELQNISQLNPEDNGVGNAFLPVKAAPPFKAVLRYDPGRIIAQLHYALSARIVLKGQVLFSGSTRIDPLSWPKDKPVEIQVTMPKR</sequence>
<evidence type="ECO:0000313" key="3">
    <source>
        <dbReference type="Proteomes" id="UP001568698"/>
    </source>
</evidence>
<evidence type="ECO:0000313" key="2">
    <source>
        <dbReference type="EMBL" id="MEZ7198500.1"/>
    </source>
</evidence>
<dbReference type="RefSeq" id="WP_371387988.1">
    <property type="nucleotide sequence ID" value="NZ_JBGLYH010000072.1"/>
</dbReference>
<dbReference type="PANTHER" id="PTHR38013:SF1">
    <property type="entry name" value="GLYCOPROTEIN_POLYSACCHARIDE METABOLISM"/>
    <property type="match status" value="1"/>
</dbReference>
<feature type="signal peptide" evidence="1">
    <location>
        <begin position="1"/>
        <end position="27"/>
    </location>
</feature>
<dbReference type="PANTHER" id="PTHR38013">
    <property type="entry name" value="GLYCOPROTEIN/POLYSACCHARIDE METABOLISM"/>
    <property type="match status" value="1"/>
</dbReference>
<evidence type="ECO:0000256" key="1">
    <source>
        <dbReference type="SAM" id="SignalP"/>
    </source>
</evidence>
<comment type="caution">
    <text evidence="2">The sequence shown here is derived from an EMBL/GenBank/DDBJ whole genome shotgun (WGS) entry which is preliminary data.</text>
</comment>
<keyword evidence="3" id="KW-1185">Reference proteome</keyword>
<dbReference type="InterPro" id="IPR053196">
    <property type="entry name" value="Lipoprotein_YbaY-like"/>
</dbReference>
<dbReference type="EMBL" id="JBGLYH010000072">
    <property type="protein sequence ID" value="MEZ7198500.1"/>
    <property type="molecule type" value="Genomic_DNA"/>
</dbReference>
<feature type="chain" id="PRO_5046829712" evidence="1">
    <location>
        <begin position="28"/>
        <end position="151"/>
    </location>
</feature>
<dbReference type="Pfam" id="PF09619">
    <property type="entry name" value="YscW"/>
    <property type="match status" value="1"/>
</dbReference>
<gene>
    <name evidence="2" type="ORF">AB6M95_17250</name>
</gene>
<proteinExistence type="predicted"/>
<keyword evidence="1" id="KW-0732">Signal</keyword>
<name>A0ABV4K6F4_9BACT</name>
<dbReference type="Proteomes" id="UP001568698">
    <property type="component" value="Unassembled WGS sequence"/>
</dbReference>
<reference evidence="2 3" key="1">
    <citation type="submission" date="2024-08" db="EMBL/GenBank/DDBJ databases">
        <title>Sulfate-reducing bacteria isolated from formation water of the oil field in Kazakhstan and description of Pseudodesulfovibrio sp.</title>
        <authorList>
            <person name="Bidzhieva S.K."/>
            <person name="Tourova T.P."/>
            <person name="Grouzdev D.S."/>
            <person name="Beletsky A.V."/>
            <person name="Sokolova D.S."/>
            <person name="Samigullina S.R."/>
            <person name="Poltaraus A.B."/>
            <person name="Avtukh A.N."/>
            <person name="Tereshina V.M."/>
            <person name="Zhaparov N.S."/>
            <person name="Mardanov A.V."/>
            <person name="Nazina T.N."/>
        </authorList>
    </citation>
    <scope>NUCLEOTIDE SEQUENCE [LARGE SCALE GENOMIC DNA]</scope>
    <source>
        <strain evidence="2 3">9FUS</strain>
    </source>
</reference>
<keyword evidence="2" id="KW-0449">Lipoprotein</keyword>